<gene>
    <name evidence="1" type="ORF">SAMN04488010_0254</name>
</gene>
<dbReference type="Proteomes" id="UP000199462">
    <property type="component" value="Unassembled WGS sequence"/>
</dbReference>
<evidence type="ECO:0008006" key="3">
    <source>
        <dbReference type="Google" id="ProtNLM"/>
    </source>
</evidence>
<keyword evidence="2" id="KW-1185">Reference proteome</keyword>
<name>A0A1I6HE77_9FLAO</name>
<evidence type="ECO:0000313" key="1">
    <source>
        <dbReference type="EMBL" id="SFR52630.1"/>
    </source>
</evidence>
<accession>A0A1I6HE77</accession>
<protein>
    <recommendedName>
        <fullName evidence="3">CD-NTase-associated protein 12/Pycsar effector protein TIR domain-containing protein</fullName>
    </recommendedName>
</protein>
<proteinExistence type="predicted"/>
<reference evidence="2" key="1">
    <citation type="submission" date="2016-10" db="EMBL/GenBank/DDBJ databases">
        <authorList>
            <person name="Varghese N."/>
            <person name="Submissions S."/>
        </authorList>
    </citation>
    <scope>NUCLEOTIDE SEQUENCE [LARGE SCALE GENOMIC DNA]</scope>
    <source>
        <strain evidence="2">DSM 19891</strain>
    </source>
</reference>
<dbReference type="EMBL" id="FOYX01000001">
    <property type="protein sequence ID" value="SFR52630.1"/>
    <property type="molecule type" value="Genomic_DNA"/>
</dbReference>
<sequence length="395" mass="45728">MKRTIFYSWQSDLPSNSNRGFIESCLKKVIKQVDKDMPFQLEFNIDRDTKSEIGTPNILESIFKKIDRSKIFIADISIINSESTGRKCPNPNVLVELGYAARVLGWERVFCFYNTDYGSIEELPFDLRQRRPIQYSLDGLNKSEVRNSVVQILSDSIIKLHENGGLFDKVDDYIKQKVDTEILTIAGHLGKLLFGYEGKSAPEMLQRVSNLTDKEIEETIKSQKPIGFQIFKNLQVQEKKLREIADSAISSVHQNREMARPIIELVSWVGRFDALNSPRNEDTWFKELDSVDTNYKIIPPSQTGQNDDLPNRFILLKKIDKEKGVISDFGDFIYKPRIEKLTTFYELDDNNLTTFISIIRHFITAVDDWLDLTNGEIIIDLYHNFELRKTKHNNV</sequence>
<evidence type="ECO:0000313" key="2">
    <source>
        <dbReference type="Proteomes" id="UP000199462"/>
    </source>
</evidence>
<organism evidence="1 2">
    <name type="scientific">Maribacter stanieri</name>
    <dbReference type="NCBI Taxonomy" id="440514"/>
    <lineage>
        <taxon>Bacteria</taxon>
        <taxon>Pseudomonadati</taxon>
        <taxon>Bacteroidota</taxon>
        <taxon>Flavobacteriia</taxon>
        <taxon>Flavobacteriales</taxon>
        <taxon>Flavobacteriaceae</taxon>
        <taxon>Maribacter</taxon>
    </lineage>
</organism>
<dbReference type="AlphaFoldDB" id="A0A1I6HE77"/>
<dbReference type="STRING" id="440514.SAMN04488010_0254"/>